<evidence type="ECO:0000256" key="1">
    <source>
        <dbReference type="SAM" id="MobiDB-lite"/>
    </source>
</evidence>
<feature type="non-terminal residue" evidence="2">
    <location>
        <position position="100"/>
    </location>
</feature>
<evidence type="ECO:0000313" key="2">
    <source>
        <dbReference type="EMBL" id="CAH9126338.1"/>
    </source>
</evidence>
<sequence>MNTYKATSVASESYRSHHHPLLPLSFSHQSHVPPKMDNFVREEFADFGHDQDDILDDEQEVIFDTDDSDCEISTDDENQQGSENEDNIQIPATDHNFRRI</sequence>
<proteinExistence type="predicted"/>
<protein>
    <submittedName>
        <fullName evidence="2">Uncharacterized protein</fullName>
    </submittedName>
</protein>
<reference evidence="2" key="1">
    <citation type="submission" date="2022-07" db="EMBL/GenBank/DDBJ databases">
        <authorList>
            <person name="Macas J."/>
            <person name="Novak P."/>
            <person name="Neumann P."/>
        </authorList>
    </citation>
    <scope>NUCLEOTIDE SEQUENCE</scope>
</reference>
<evidence type="ECO:0000313" key="3">
    <source>
        <dbReference type="Proteomes" id="UP001152523"/>
    </source>
</evidence>
<gene>
    <name evidence="2" type="ORF">CEPIT_LOCUS27462</name>
</gene>
<organism evidence="2 3">
    <name type="scientific">Cuscuta epithymum</name>
    <dbReference type="NCBI Taxonomy" id="186058"/>
    <lineage>
        <taxon>Eukaryota</taxon>
        <taxon>Viridiplantae</taxon>
        <taxon>Streptophyta</taxon>
        <taxon>Embryophyta</taxon>
        <taxon>Tracheophyta</taxon>
        <taxon>Spermatophyta</taxon>
        <taxon>Magnoliopsida</taxon>
        <taxon>eudicotyledons</taxon>
        <taxon>Gunneridae</taxon>
        <taxon>Pentapetalae</taxon>
        <taxon>asterids</taxon>
        <taxon>lamiids</taxon>
        <taxon>Solanales</taxon>
        <taxon>Convolvulaceae</taxon>
        <taxon>Cuscuteae</taxon>
        <taxon>Cuscuta</taxon>
        <taxon>Cuscuta subgen. Cuscuta</taxon>
    </lineage>
</organism>
<comment type="caution">
    <text evidence="2">The sequence shown here is derived from an EMBL/GenBank/DDBJ whole genome shotgun (WGS) entry which is preliminary data.</text>
</comment>
<dbReference type="Proteomes" id="UP001152523">
    <property type="component" value="Unassembled WGS sequence"/>
</dbReference>
<dbReference type="EMBL" id="CAMAPF010000942">
    <property type="protein sequence ID" value="CAH9126338.1"/>
    <property type="molecule type" value="Genomic_DNA"/>
</dbReference>
<accession>A0AAV0ESR7</accession>
<dbReference type="AlphaFoldDB" id="A0AAV0ESR7"/>
<keyword evidence="3" id="KW-1185">Reference proteome</keyword>
<name>A0AAV0ESR7_9ASTE</name>
<feature type="compositionally biased region" description="Acidic residues" evidence="1">
    <location>
        <begin position="71"/>
        <end position="86"/>
    </location>
</feature>
<feature type="region of interest" description="Disordered" evidence="1">
    <location>
        <begin position="71"/>
        <end position="100"/>
    </location>
</feature>